<dbReference type="Gene3D" id="3.40.50.720">
    <property type="entry name" value="NAD(P)-binding Rossmann-like Domain"/>
    <property type="match status" value="1"/>
</dbReference>
<dbReference type="PANTHER" id="PTHR43818">
    <property type="entry name" value="BCDNA.GH03377"/>
    <property type="match status" value="1"/>
</dbReference>
<reference evidence="4 5" key="1">
    <citation type="submission" date="2020-06" db="EMBL/GenBank/DDBJ databases">
        <title>Nonomuraea sp. SMC257, a novel actinomycete isolated from soil.</title>
        <authorList>
            <person name="Chanama M."/>
        </authorList>
    </citation>
    <scope>NUCLEOTIDE SEQUENCE [LARGE SCALE GENOMIC DNA]</scope>
    <source>
        <strain evidence="4 5">SMC257</strain>
    </source>
</reference>
<accession>A0A7Y6M5S9</accession>
<evidence type="ECO:0000313" key="4">
    <source>
        <dbReference type="EMBL" id="NUW34624.1"/>
    </source>
</evidence>
<comment type="caution">
    <text evidence="4">The sequence shown here is derived from an EMBL/GenBank/DDBJ whole genome shotgun (WGS) entry which is preliminary data.</text>
</comment>
<feature type="domain" description="Gfo/Idh/MocA-like oxidoreductase N-terminal" evidence="2">
    <location>
        <begin position="13"/>
        <end position="126"/>
    </location>
</feature>
<keyword evidence="5" id="KW-1185">Reference proteome</keyword>
<dbReference type="Proteomes" id="UP000586042">
    <property type="component" value="Unassembled WGS sequence"/>
</dbReference>
<dbReference type="InterPro" id="IPR036291">
    <property type="entry name" value="NAD(P)-bd_dom_sf"/>
</dbReference>
<dbReference type="Pfam" id="PF22725">
    <property type="entry name" value="GFO_IDH_MocA_C3"/>
    <property type="match status" value="1"/>
</dbReference>
<evidence type="ECO:0000313" key="5">
    <source>
        <dbReference type="Proteomes" id="UP000586042"/>
    </source>
</evidence>
<dbReference type="InterPro" id="IPR055170">
    <property type="entry name" value="GFO_IDH_MocA-like_dom"/>
</dbReference>
<dbReference type="SUPFAM" id="SSF55347">
    <property type="entry name" value="Glyceraldehyde-3-phosphate dehydrogenase-like, C-terminal domain"/>
    <property type="match status" value="1"/>
</dbReference>
<name>A0A7Y6M5S9_9ACTN</name>
<evidence type="ECO:0000259" key="3">
    <source>
        <dbReference type="Pfam" id="PF22725"/>
    </source>
</evidence>
<dbReference type="GO" id="GO:0016491">
    <property type="term" value="F:oxidoreductase activity"/>
    <property type="evidence" value="ECO:0007669"/>
    <property type="project" value="UniProtKB-KW"/>
</dbReference>
<sequence length="364" mass="38828">MKDISRKPDDAPRVGIVGTGFMGRVHARAARAAGAVIAGVAGSRWEKAQQAGLGAARAFASADELIESGEIDLVHICTPNHLHAPFVLKALSAGLAVVCEKPLAGDAMTAALMAGRAAEAGLVATVPFVYRFHAMVREARQRVARGDIGRISLIQGSYLQDWLLRSDDDNWRVDPELGGPSRAFADIGSHWCDLAEFVTADRIVSVCAQTAIVQSRRATNAPVVTEDMATVQFRTASGAVGTLATSQVSPGRKNRLFLEISGTEASLAFDQEQPELLWVGDRDGSRTLMRDPAILSEAARSYSPLPAGHPQGYHDCFDAFVADTYAAFRGEHRDGLPVFADGARAAAICEAVLTSARTGRWTEC</sequence>
<organism evidence="4 5">
    <name type="scientific">Nonomuraea montanisoli</name>
    <dbReference type="NCBI Taxonomy" id="2741721"/>
    <lineage>
        <taxon>Bacteria</taxon>
        <taxon>Bacillati</taxon>
        <taxon>Actinomycetota</taxon>
        <taxon>Actinomycetes</taxon>
        <taxon>Streptosporangiales</taxon>
        <taxon>Streptosporangiaceae</taxon>
        <taxon>Nonomuraea</taxon>
    </lineage>
</organism>
<dbReference type="InterPro" id="IPR050463">
    <property type="entry name" value="Gfo/Idh/MocA_oxidrdct_glycsds"/>
</dbReference>
<evidence type="ECO:0000256" key="1">
    <source>
        <dbReference type="ARBA" id="ARBA00023002"/>
    </source>
</evidence>
<dbReference type="InterPro" id="IPR000683">
    <property type="entry name" value="Gfo/Idh/MocA-like_OxRdtase_N"/>
</dbReference>
<dbReference type="RefSeq" id="WP_175592055.1">
    <property type="nucleotide sequence ID" value="NZ_JABWGN010000009.1"/>
</dbReference>
<feature type="domain" description="GFO/IDH/MocA-like oxidoreductase" evidence="3">
    <location>
        <begin position="136"/>
        <end position="267"/>
    </location>
</feature>
<protein>
    <submittedName>
        <fullName evidence="4">Gfo/Idh/MocA family oxidoreductase</fullName>
    </submittedName>
</protein>
<dbReference type="Pfam" id="PF01408">
    <property type="entry name" value="GFO_IDH_MocA"/>
    <property type="match status" value="1"/>
</dbReference>
<gene>
    <name evidence="4" type="ORF">HTZ77_24775</name>
</gene>
<proteinExistence type="predicted"/>
<dbReference type="EMBL" id="JABWGN010000009">
    <property type="protein sequence ID" value="NUW34624.1"/>
    <property type="molecule type" value="Genomic_DNA"/>
</dbReference>
<dbReference type="SUPFAM" id="SSF51735">
    <property type="entry name" value="NAD(P)-binding Rossmann-fold domains"/>
    <property type="match status" value="1"/>
</dbReference>
<dbReference type="AlphaFoldDB" id="A0A7Y6M5S9"/>
<dbReference type="Gene3D" id="3.30.360.10">
    <property type="entry name" value="Dihydrodipicolinate Reductase, domain 2"/>
    <property type="match status" value="1"/>
</dbReference>
<keyword evidence="1" id="KW-0560">Oxidoreductase</keyword>
<dbReference type="PANTHER" id="PTHR43818:SF11">
    <property type="entry name" value="BCDNA.GH03377"/>
    <property type="match status" value="1"/>
</dbReference>
<dbReference type="GO" id="GO:0000166">
    <property type="term" value="F:nucleotide binding"/>
    <property type="evidence" value="ECO:0007669"/>
    <property type="project" value="InterPro"/>
</dbReference>
<evidence type="ECO:0000259" key="2">
    <source>
        <dbReference type="Pfam" id="PF01408"/>
    </source>
</evidence>